<reference evidence="2 3" key="1">
    <citation type="journal article" date="2003" name="Proc. Natl. Acad. Sci. U.S.A.">
        <title>Complete genome sequence of the marine planctomycete Pirellula sp. strain 1.</title>
        <authorList>
            <person name="Gloeckner F.O."/>
            <person name="Kube M."/>
            <person name="Bauer M."/>
            <person name="Teeling H."/>
            <person name="Lombardot T."/>
            <person name="Ludwig W."/>
            <person name="Gade D."/>
            <person name="Beck A."/>
            <person name="Borzym K."/>
            <person name="Heitmann K."/>
            <person name="Rabus R."/>
            <person name="Schlesner H."/>
            <person name="Amann R."/>
            <person name="Reinhardt R."/>
        </authorList>
    </citation>
    <scope>NUCLEOTIDE SEQUENCE [LARGE SCALE GENOMIC DNA]</scope>
    <source>
        <strain evidence="3">DSM 10527 / NCIMB 13988 / SH1</strain>
    </source>
</reference>
<accession>Q7UTH5</accession>
<dbReference type="AlphaFoldDB" id="Q7UTH5"/>
<dbReference type="KEGG" id="rba:RB3880"/>
<feature type="region of interest" description="Disordered" evidence="1">
    <location>
        <begin position="1"/>
        <end position="20"/>
    </location>
</feature>
<protein>
    <submittedName>
        <fullName evidence="2">Uncharacterized protein</fullName>
    </submittedName>
</protein>
<dbReference type="EnsemblBacteria" id="CAD73461">
    <property type="protein sequence ID" value="CAD73461"/>
    <property type="gene ID" value="RB3880"/>
</dbReference>
<keyword evidence="3" id="KW-1185">Reference proteome</keyword>
<dbReference type="EMBL" id="BX294139">
    <property type="protein sequence ID" value="CAD73461.1"/>
    <property type="molecule type" value="Genomic_DNA"/>
</dbReference>
<evidence type="ECO:0000256" key="1">
    <source>
        <dbReference type="SAM" id="MobiDB-lite"/>
    </source>
</evidence>
<dbReference type="HOGENOM" id="CLU_2555983_0_0_0"/>
<dbReference type="Proteomes" id="UP000001025">
    <property type="component" value="Chromosome"/>
</dbReference>
<sequence>MPSRNIRIAPRRSKQITRPSRTYLPDKPLSVIASCSHYCARTYDDSWISYSIDLPTHSRKCSSRSMVKTINSFTQYSRNVHL</sequence>
<dbReference type="STRING" id="243090.RB3880"/>
<name>Q7UTH5_RHOBA</name>
<gene>
    <name evidence="2" type="ordered locus">RB3880</name>
</gene>
<proteinExistence type="predicted"/>
<evidence type="ECO:0000313" key="3">
    <source>
        <dbReference type="Proteomes" id="UP000001025"/>
    </source>
</evidence>
<dbReference type="InParanoid" id="Q7UTH5"/>
<evidence type="ECO:0000313" key="2">
    <source>
        <dbReference type="EMBL" id="CAD73461.1"/>
    </source>
</evidence>
<organism evidence="2 3">
    <name type="scientific">Rhodopirellula baltica (strain DSM 10527 / NCIMB 13988 / SH1)</name>
    <dbReference type="NCBI Taxonomy" id="243090"/>
    <lineage>
        <taxon>Bacteria</taxon>
        <taxon>Pseudomonadati</taxon>
        <taxon>Planctomycetota</taxon>
        <taxon>Planctomycetia</taxon>
        <taxon>Pirellulales</taxon>
        <taxon>Pirellulaceae</taxon>
        <taxon>Rhodopirellula</taxon>
    </lineage>
</organism>